<feature type="region of interest" description="Disordered" evidence="1">
    <location>
        <begin position="85"/>
        <end position="130"/>
    </location>
</feature>
<organism evidence="2 3">
    <name type="scientific">Popillia japonica</name>
    <name type="common">Japanese beetle</name>
    <dbReference type="NCBI Taxonomy" id="7064"/>
    <lineage>
        <taxon>Eukaryota</taxon>
        <taxon>Metazoa</taxon>
        <taxon>Ecdysozoa</taxon>
        <taxon>Arthropoda</taxon>
        <taxon>Hexapoda</taxon>
        <taxon>Insecta</taxon>
        <taxon>Pterygota</taxon>
        <taxon>Neoptera</taxon>
        <taxon>Endopterygota</taxon>
        <taxon>Coleoptera</taxon>
        <taxon>Polyphaga</taxon>
        <taxon>Scarabaeiformia</taxon>
        <taxon>Scarabaeidae</taxon>
        <taxon>Rutelinae</taxon>
        <taxon>Popillia</taxon>
    </lineage>
</organism>
<proteinExistence type="predicted"/>
<protein>
    <recommendedName>
        <fullName evidence="4">DDE-1 domain-containing protein</fullName>
    </recommendedName>
</protein>
<dbReference type="AlphaFoldDB" id="A0AAW1J0E7"/>
<evidence type="ECO:0000256" key="1">
    <source>
        <dbReference type="SAM" id="MobiDB-lite"/>
    </source>
</evidence>
<feature type="compositionally biased region" description="Polar residues" evidence="1">
    <location>
        <begin position="114"/>
        <end position="127"/>
    </location>
</feature>
<evidence type="ECO:0008006" key="4">
    <source>
        <dbReference type="Google" id="ProtNLM"/>
    </source>
</evidence>
<dbReference type="Proteomes" id="UP001458880">
    <property type="component" value="Unassembled WGS sequence"/>
</dbReference>
<feature type="region of interest" description="Disordered" evidence="1">
    <location>
        <begin position="163"/>
        <end position="216"/>
    </location>
</feature>
<evidence type="ECO:0000313" key="3">
    <source>
        <dbReference type="Proteomes" id="UP001458880"/>
    </source>
</evidence>
<sequence length="216" mass="24286">MPSHTSHYLQPLDVAVFKGLKTYFYQACRLWIRRNPGRRLTRIQFGTLLNDARGKAATCANVISAFRATGVYPLNPGAIPEFAFGGNTEPTNESCQNDHNESAGATVAEVSDPVPSTSTQSSSNKPTPTRVLNELLPNKISEVRKRAKQISILFTSKDHIEKRKIKEKEKTATENKCKKRRIVKQKEKSDKTKTEKTVRKRKAIRRVSDSSCEEIP</sequence>
<evidence type="ECO:0000313" key="2">
    <source>
        <dbReference type="EMBL" id="KAK9696218.1"/>
    </source>
</evidence>
<dbReference type="EMBL" id="JASPKY010000458">
    <property type="protein sequence ID" value="KAK9696218.1"/>
    <property type="molecule type" value="Genomic_DNA"/>
</dbReference>
<feature type="compositionally biased region" description="Basic and acidic residues" evidence="1">
    <location>
        <begin position="184"/>
        <end position="197"/>
    </location>
</feature>
<feature type="compositionally biased region" description="Basic and acidic residues" evidence="1">
    <location>
        <begin position="163"/>
        <end position="176"/>
    </location>
</feature>
<comment type="caution">
    <text evidence="2">The sequence shown here is derived from an EMBL/GenBank/DDBJ whole genome shotgun (WGS) entry which is preliminary data.</text>
</comment>
<accession>A0AAW1J0E7</accession>
<reference evidence="2 3" key="1">
    <citation type="journal article" date="2024" name="BMC Genomics">
        <title>De novo assembly and annotation of Popillia japonica's genome with initial clues to its potential as an invasive pest.</title>
        <authorList>
            <person name="Cucini C."/>
            <person name="Boschi S."/>
            <person name="Funari R."/>
            <person name="Cardaioli E."/>
            <person name="Iannotti N."/>
            <person name="Marturano G."/>
            <person name="Paoli F."/>
            <person name="Bruttini M."/>
            <person name="Carapelli A."/>
            <person name="Frati F."/>
            <person name="Nardi F."/>
        </authorList>
    </citation>
    <scope>NUCLEOTIDE SEQUENCE [LARGE SCALE GENOMIC DNA]</scope>
    <source>
        <strain evidence="2">DMR45628</strain>
    </source>
</reference>
<name>A0AAW1J0E7_POPJA</name>
<gene>
    <name evidence="2" type="ORF">QE152_g32036</name>
</gene>
<keyword evidence="3" id="KW-1185">Reference proteome</keyword>